<keyword evidence="1" id="KW-0132">Cell division</keyword>
<dbReference type="Proteomes" id="UP001626550">
    <property type="component" value="Unassembled WGS sequence"/>
</dbReference>
<gene>
    <name evidence="6" type="primary">SFXN1_1</name>
    <name evidence="6" type="ORF">Ciccas_009101</name>
</gene>
<dbReference type="InterPro" id="IPR036322">
    <property type="entry name" value="WD40_repeat_dom_sf"/>
</dbReference>
<dbReference type="Gene3D" id="2.130.10.10">
    <property type="entry name" value="YVTN repeat-like/Quinoprotein amine dehydrogenase"/>
    <property type="match status" value="1"/>
</dbReference>
<dbReference type="Pfam" id="PF12894">
    <property type="entry name" value="ANAPC4_WD40"/>
    <property type="match status" value="1"/>
</dbReference>
<evidence type="ECO:0000256" key="3">
    <source>
        <dbReference type="ARBA" id="ARBA00022786"/>
    </source>
</evidence>
<dbReference type="InterPro" id="IPR015943">
    <property type="entry name" value="WD40/YVTN_repeat-like_dom_sf"/>
</dbReference>
<comment type="caution">
    <text evidence="6">The sequence shown here is derived from an EMBL/GenBank/DDBJ whole genome shotgun (WGS) entry which is preliminary data.</text>
</comment>
<dbReference type="AlphaFoldDB" id="A0ABD2PYQ1"/>
<organism evidence="6 7">
    <name type="scientific">Cichlidogyrus casuarinus</name>
    <dbReference type="NCBI Taxonomy" id="1844966"/>
    <lineage>
        <taxon>Eukaryota</taxon>
        <taxon>Metazoa</taxon>
        <taxon>Spiralia</taxon>
        <taxon>Lophotrochozoa</taxon>
        <taxon>Platyhelminthes</taxon>
        <taxon>Monogenea</taxon>
        <taxon>Monopisthocotylea</taxon>
        <taxon>Dactylogyridea</taxon>
        <taxon>Ancyrocephalidae</taxon>
        <taxon>Cichlidogyrus</taxon>
    </lineage>
</organism>
<dbReference type="InterPro" id="IPR001680">
    <property type="entry name" value="WD40_rpt"/>
</dbReference>
<accession>A0ABD2PYQ1</accession>
<keyword evidence="3" id="KW-0833">Ubl conjugation pathway</keyword>
<dbReference type="InterPro" id="IPR024977">
    <property type="entry name" value="Apc4-like_WD40_dom"/>
</dbReference>
<reference evidence="6 7" key="1">
    <citation type="submission" date="2024-11" db="EMBL/GenBank/DDBJ databases">
        <title>Adaptive evolution of stress response genes in parasites aligns with host niche diversity.</title>
        <authorList>
            <person name="Hahn C."/>
            <person name="Resl P."/>
        </authorList>
    </citation>
    <scope>NUCLEOTIDE SEQUENCE [LARGE SCALE GENOMIC DNA]</scope>
    <source>
        <strain evidence="6">EGGRZ-B1_66</strain>
        <tissue evidence="6">Body</tissue>
    </source>
</reference>
<evidence type="ECO:0000256" key="2">
    <source>
        <dbReference type="ARBA" id="ARBA00022776"/>
    </source>
</evidence>
<name>A0ABD2PYQ1_9PLAT</name>
<dbReference type="SUPFAM" id="SSF50978">
    <property type="entry name" value="WD40 repeat-like"/>
    <property type="match status" value="1"/>
</dbReference>
<evidence type="ECO:0000313" key="6">
    <source>
        <dbReference type="EMBL" id="KAL3312310.1"/>
    </source>
</evidence>
<sequence length="756" mass="85421">MESACFTTDSIEERFLSEKKITALSWSPTIDILAVGTLNGTVTVYRYKISPTWESHQASNGAVTAIAWRPDGKLLVAAYANGLVRILHFQDGFEMKKFKVDSNEHIISLSWIAPDYSDMDAKSKISHIDEYMPNIEDLVGIFKGEALNQNTIKRFQTLSLSAEKSLSILISCTRTKVTLYAGGLLPIYSLNLMAEPDWSVQNRIVMASLSPDLEELTICIQTRPSKDVRTEEKIDRIYSHYSSPLHIDCFLRKELAIASWHAYSSQVYTFLLERVLDRIKSFWEDSISEIESKLSGYAASRASTNSEWCLKTELIEVLLIGFVPVLMCMLFLTQELMAISTFHEKTSTQVKSDSVIFPVALESLKNLSSHIGSCISKLHSLHLLIDHCSCYLQSFFNFLLANQDVKTKQLYPALSNDDYERTVVFIKSILSVNAEPDGSGECCVRLEFVEQFLKTGGLKDMKELPQIYPSKNHKSLLEKFIIYSMDKTGNKSSNEARAALRKMADLLLDADEPFLNDMPNGFFKKKPHATLCDVISDVVNAIPTVFFSKTMATEKTLLDTSARSLVFCKKQSLDHDYHVPIRMAFTQSDKITMWSTINKLFLLINHKNNSTKLIEVNFDRHLLDENPESGEYAIQDLQFYQKPGQVNVLVLFSRQGLNWFAMFSLGSFLSDEEAPFETRNEADWDRVLVPLSTLLTSKSQFETLSRSGAQMVLNANKGTLLVVGLLCPLSSFSFTLPVVREPVLSSVLFRPKSRDQ</sequence>
<keyword evidence="4" id="KW-0131">Cell cycle</keyword>
<evidence type="ECO:0000313" key="7">
    <source>
        <dbReference type="Proteomes" id="UP001626550"/>
    </source>
</evidence>
<dbReference type="InterPro" id="IPR024789">
    <property type="entry name" value="APC4"/>
</dbReference>
<evidence type="ECO:0000259" key="5">
    <source>
        <dbReference type="Pfam" id="PF12894"/>
    </source>
</evidence>
<dbReference type="SMART" id="SM00320">
    <property type="entry name" value="WD40"/>
    <property type="match status" value="2"/>
</dbReference>
<dbReference type="PANTHER" id="PTHR13260:SF0">
    <property type="entry name" value="ANAPHASE-PROMOTING COMPLEX SUBUNIT 4"/>
    <property type="match status" value="1"/>
</dbReference>
<evidence type="ECO:0000256" key="1">
    <source>
        <dbReference type="ARBA" id="ARBA00022618"/>
    </source>
</evidence>
<dbReference type="PANTHER" id="PTHR13260">
    <property type="entry name" value="ANAPHASE PROMOTING COMPLEX SUBUNIT 4 APC4"/>
    <property type="match status" value="1"/>
</dbReference>
<keyword evidence="2" id="KW-0498">Mitosis</keyword>
<keyword evidence="7" id="KW-1185">Reference proteome</keyword>
<evidence type="ECO:0000256" key="4">
    <source>
        <dbReference type="ARBA" id="ARBA00023306"/>
    </source>
</evidence>
<dbReference type="EMBL" id="JBJKFK010001753">
    <property type="protein sequence ID" value="KAL3312310.1"/>
    <property type="molecule type" value="Genomic_DNA"/>
</dbReference>
<dbReference type="GO" id="GO:0051301">
    <property type="term" value="P:cell division"/>
    <property type="evidence" value="ECO:0007669"/>
    <property type="project" value="UniProtKB-KW"/>
</dbReference>
<protein>
    <submittedName>
        <fullName evidence="6">Sideroflexin-1</fullName>
    </submittedName>
</protein>
<proteinExistence type="predicted"/>
<feature type="domain" description="Anaphase-promoting complex subunit 4-like WD40" evidence="5">
    <location>
        <begin position="24"/>
        <end position="112"/>
    </location>
</feature>